<dbReference type="GO" id="GO:0008270">
    <property type="term" value="F:zinc ion binding"/>
    <property type="evidence" value="ECO:0007669"/>
    <property type="project" value="UniProtKB-KW"/>
</dbReference>
<dbReference type="GO" id="GO:0003676">
    <property type="term" value="F:nucleic acid binding"/>
    <property type="evidence" value="ECO:0007669"/>
    <property type="project" value="InterPro"/>
</dbReference>
<comment type="caution">
    <text evidence="4">The sequence shown here is derived from an EMBL/GenBank/DDBJ whole genome shotgun (WGS) entry which is preliminary data.</text>
</comment>
<dbReference type="AlphaFoldDB" id="A0A7J0FXH9"/>
<dbReference type="InterPro" id="IPR001878">
    <property type="entry name" value="Znf_CCHC"/>
</dbReference>
<dbReference type="OrthoDB" id="1743365at2759"/>
<organism evidence="4 5">
    <name type="scientific">Actinidia rufa</name>
    <dbReference type="NCBI Taxonomy" id="165716"/>
    <lineage>
        <taxon>Eukaryota</taxon>
        <taxon>Viridiplantae</taxon>
        <taxon>Streptophyta</taxon>
        <taxon>Embryophyta</taxon>
        <taxon>Tracheophyta</taxon>
        <taxon>Spermatophyta</taxon>
        <taxon>Magnoliopsida</taxon>
        <taxon>eudicotyledons</taxon>
        <taxon>Gunneridae</taxon>
        <taxon>Pentapetalae</taxon>
        <taxon>asterids</taxon>
        <taxon>Ericales</taxon>
        <taxon>Actinidiaceae</taxon>
        <taxon>Actinidia</taxon>
    </lineage>
</organism>
<keyword evidence="1" id="KW-0863">Zinc-finger</keyword>
<dbReference type="PROSITE" id="PS50158">
    <property type="entry name" value="ZF_CCHC"/>
    <property type="match status" value="1"/>
</dbReference>
<keyword evidence="1" id="KW-0862">Zinc</keyword>
<protein>
    <recommendedName>
        <fullName evidence="3">CCHC-type domain-containing protein</fullName>
    </recommendedName>
</protein>
<name>A0A7J0FXH9_9ERIC</name>
<dbReference type="InterPro" id="IPR036875">
    <property type="entry name" value="Znf_CCHC_sf"/>
</dbReference>
<dbReference type="Gene3D" id="4.10.60.10">
    <property type="entry name" value="Zinc finger, CCHC-type"/>
    <property type="match status" value="1"/>
</dbReference>
<proteinExistence type="predicted"/>
<evidence type="ECO:0000259" key="3">
    <source>
        <dbReference type="PROSITE" id="PS50158"/>
    </source>
</evidence>
<keyword evidence="5" id="KW-1185">Reference proteome</keyword>
<dbReference type="SUPFAM" id="SSF57756">
    <property type="entry name" value="Retrovirus zinc finger-like domains"/>
    <property type="match status" value="1"/>
</dbReference>
<dbReference type="EMBL" id="BJWL01000016">
    <property type="protein sequence ID" value="GFZ03401.1"/>
    <property type="molecule type" value="Genomic_DNA"/>
</dbReference>
<keyword evidence="1" id="KW-0479">Metal-binding</keyword>
<accession>A0A7J0FXH9</accession>
<dbReference type="Proteomes" id="UP000585474">
    <property type="component" value="Unassembled WGS sequence"/>
</dbReference>
<reference evidence="4 5" key="1">
    <citation type="submission" date="2019-07" db="EMBL/GenBank/DDBJ databases">
        <title>De Novo Assembly of kiwifruit Actinidia rufa.</title>
        <authorList>
            <person name="Sugita-Konishi S."/>
            <person name="Sato K."/>
            <person name="Mori E."/>
            <person name="Abe Y."/>
            <person name="Kisaki G."/>
            <person name="Hamano K."/>
            <person name="Suezawa K."/>
            <person name="Otani M."/>
            <person name="Fukuda T."/>
            <person name="Manabe T."/>
            <person name="Gomi K."/>
            <person name="Tabuchi M."/>
            <person name="Akimitsu K."/>
            <person name="Kataoka I."/>
        </authorList>
    </citation>
    <scope>NUCLEOTIDE SEQUENCE [LARGE SCALE GENOMIC DNA]</scope>
    <source>
        <strain evidence="5">cv. Fuchu</strain>
    </source>
</reference>
<sequence length="234" mass="26742">MKDYAIEGDFPYEDVGLFQQHLPMPTARDIMLNLKEKFGEQGRFASSSKLKSKGKKVMKKNKAKHVNKSEAKPRGVQIRDVPKGKCFHCGKDDHWKRNCPVFIARKRNASKLEARLKVCLFVGYPKGTKGDLFYNPNEKKVFVSTNVIYLEEDYMMNHKPRSQIVLEEMAGTQNTPVNRIISTSTDNILAPEVVPDTSVPNPVQTPEPRRSGRTVRQPDRLMFLGKTYEAIQEE</sequence>
<dbReference type="Pfam" id="PF25597">
    <property type="entry name" value="SH3_retrovirus"/>
    <property type="match status" value="1"/>
</dbReference>
<dbReference type="SMART" id="SM00343">
    <property type="entry name" value="ZnF_C2HC"/>
    <property type="match status" value="1"/>
</dbReference>
<evidence type="ECO:0000256" key="2">
    <source>
        <dbReference type="SAM" id="MobiDB-lite"/>
    </source>
</evidence>
<dbReference type="InterPro" id="IPR057670">
    <property type="entry name" value="SH3_retrovirus"/>
</dbReference>
<gene>
    <name evidence="4" type="ORF">Acr_16g0000250</name>
</gene>
<evidence type="ECO:0000313" key="5">
    <source>
        <dbReference type="Proteomes" id="UP000585474"/>
    </source>
</evidence>
<feature type="region of interest" description="Disordered" evidence="2">
    <location>
        <begin position="192"/>
        <end position="217"/>
    </location>
</feature>
<feature type="domain" description="CCHC-type" evidence="3">
    <location>
        <begin position="85"/>
        <end position="100"/>
    </location>
</feature>
<evidence type="ECO:0000313" key="4">
    <source>
        <dbReference type="EMBL" id="GFZ03401.1"/>
    </source>
</evidence>
<evidence type="ECO:0000256" key="1">
    <source>
        <dbReference type="PROSITE-ProRule" id="PRU00047"/>
    </source>
</evidence>